<dbReference type="InterPro" id="IPR050860">
    <property type="entry name" value="FeoB_GTPase"/>
</dbReference>
<name>A0ABT3N7N8_9BACT</name>
<dbReference type="Pfam" id="PF07670">
    <property type="entry name" value="Gate"/>
    <property type="match status" value="2"/>
</dbReference>
<feature type="transmembrane region" description="Helical" evidence="14">
    <location>
        <begin position="297"/>
        <end position="317"/>
    </location>
</feature>
<feature type="transmembrane region" description="Helical" evidence="14">
    <location>
        <begin position="649"/>
        <end position="668"/>
    </location>
</feature>
<keyword evidence="17" id="KW-1185">Reference proteome</keyword>
<evidence type="ECO:0000313" key="16">
    <source>
        <dbReference type="EMBL" id="MCW7753471.1"/>
    </source>
</evidence>
<dbReference type="PROSITE" id="PS51711">
    <property type="entry name" value="G_FEOB"/>
    <property type="match status" value="1"/>
</dbReference>
<dbReference type="Pfam" id="PF02421">
    <property type="entry name" value="FeoB_N"/>
    <property type="match status" value="1"/>
</dbReference>
<keyword evidence="3" id="KW-1003">Cell membrane</keyword>
<comment type="caution">
    <text evidence="16">The sequence shown here is derived from an EMBL/GenBank/DDBJ whole genome shotgun (WGS) entry which is preliminary data.</text>
</comment>
<evidence type="ECO:0000256" key="8">
    <source>
        <dbReference type="ARBA" id="ARBA00023004"/>
    </source>
</evidence>
<keyword evidence="6" id="KW-0547">Nucleotide-binding</keyword>
<comment type="similarity">
    <text evidence="14">Belongs to the TRAFAC class TrmE-Era-EngA-EngB-Septin-like GTPase superfamily. FeoB GTPase (TC 9.A.8) family.</text>
</comment>
<feature type="transmembrane region" description="Helical" evidence="14">
    <location>
        <begin position="615"/>
        <end position="637"/>
    </location>
</feature>
<organism evidence="16 17">
    <name type="scientific">Desulfobotulus pelophilus</name>
    <dbReference type="NCBI Taxonomy" id="2823377"/>
    <lineage>
        <taxon>Bacteria</taxon>
        <taxon>Pseudomonadati</taxon>
        <taxon>Thermodesulfobacteriota</taxon>
        <taxon>Desulfobacteria</taxon>
        <taxon>Desulfobacterales</taxon>
        <taxon>Desulfobacteraceae</taxon>
        <taxon>Desulfobotulus</taxon>
    </lineage>
</organism>
<evidence type="ECO:0000256" key="2">
    <source>
        <dbReference type="ARBA" id="ARBA00022448"/>
    </source>
</evidence>
<gene>
    <name evidence="16" type="primary">feoB</name>
    <name evidence="16" type="ORF">OOT00_05650</name>
</gene>
<dbReference type="PANTHER" id="PTHR43185:SF1">
    <property type="entry name" value="FE(2+) TRANSPORTER FEOB"/>
    <property type="match status" value="1"/>
</dbReference>
<dbReference type="Proteomes" id="UP001209681">
    <property type="component" value="Unassembled WGS sequence"/>
</dbReference>
<evidence type="ECO:0000256" key="7">
    <source>
        <dbReference type="ARBA" id="ARBA00022989"/>
    </source>
</evidence>
<keyword evidence="7 14" id="KW-1133">Transmembrane helix</keyword>
<evidence type="ECO:0000256" key="6">
    <source>
        <dbReference type="ARBA" id="ARBA00022741"/>
    </source>
</evidence>
<keyword evidence="5 14" id="KW-0812">Transmembrane</keyword>
<comment type="function">
    <text evidence="14">Probable transporter of a GTP-driven Fe(2+) uptake system.</text>
</comment>
<keyword evidence="2 14" id="KW-0813">Transport</keyword>
<feature type="transmembrane region" description="Helical" evidence="14">
    <location>
        <begin position="435"/>
        <end position="456"/>
    </location>
</feature>
<dbReference type="InterPro" id="IPR027417">
    <property type="entry name" value="P-loop_NTPase"/>
</dbReference>
<proteinExistence type="inferred from homology"/>
<protein>
    <recommendedName>
        <fullName evidence="12 13">Ferrous iron transport protein B</fullName>
    </recommendedName>
</protein>
<dbReference type="SUPFAM" id="SSF52540">
    <property type="entry name" value="P-loop containing nucleoside triphosphate hydrolases"/>
    <property type="match status" value="1"/>
</dbReference>
<comment type="subcellular location">
    <subcellularLocation>
        <location evidence="14">Cell inner membrane</location>
        <topology evidence="14">Multi-pass membrane protein</topology>
    </subcellularLocation>
    <subcellularLocation>
        <location evidence="1">Cell membrane</location>
        <topology evidence="1">Multi-pass membrane protein</topology>
    </subcellularLocation>
</comment>
<dbReference type="PRINTS" id="PR00326">
    <property type="entry name" value="GTP1OBG"/>
</dbReference>
<dbReference type="EMBL" id="JAPFPW010000004">
    <property type="protein sequence ID" value="MCW7753471.1"/>
    <property type="molecule type" value="Genomic_DNA"/>
</dbReference>
<feature type="transmembrane region" description="Helical" evidence="14">
    <location>
        <begin position="462"/>
        <end position="483"/>
    </location>
</feature>
<evidence type="ECO:0000256" key="12">
    <source>
        <dbReference type="ARBA" id="ARBA00031200"/>
    </source>
</evidence>
<evidence type="ECO:0000256" key="14">
    <source>
        <dbReference type="RuleBase" id="RU362098"/>
    </source>
</evidence>
<dbReference type="InterPro" id="IPR006073">
    <property type="entry name" value="GTP-bd"/>
</dbReference>
<dbReference type="InterPro" id="IPR003373">
    <property type="entry name" value="Fe2_transport_prot-B"/>
</dbReference>
<dbReference type="InterPro" id="IPR041069">
    <property type="entry name" value="FeoB_Cyto"/>
</dbReference>
<keyword evidence="10 14" id="KW-0342">GTP-binding</keyword>
<accession>A0ABT3N7N8</accession>
<dbReference type="PANTHER" id="PTHR43185">
    <property type="entry name" value="FERROUS IRON TRANSPORT PROTEIN B"/>
    <property type="match status" value="1"/>
</dbReference>
<sequence>MVVATGQKRISEEMAFPCIPERQRVVAVTGQPNTGKSTLFNRLTGMRQRVGNWPGKTVDRKTGNAKLGTTVYRMVDLPGAYSLTPASAEEAITRDYLLSREADVVVLVANAAALARTLYLAAELIPLGIPMVLALNMMDVAEAEGRPVDAKKLEKVIGIPVVPMAASRNRGVRQLLECMEVLTDQPMLSEQPDNLPLVVKTVERLIAPSLGTVLPQCWAAIKLVEGDKEILERVKALLPEAESRRLMTVLETEEHGPLALVEARRRWIDCACAAALPDIRAAADRTRMWDGLLLHPLWGRLVAFFFIPLLMASGVALGAMTGGTLIKAALLQLPALKAAWPGLLGSLVADGILMGIGWVAALSVFIAIIYAIFFFLEDVGYLARISVLADGPLRRVGASGRAAIPMVLGLMCNAVAVAGTRVVETRRQRMVTSIMLPFFPCLGQTIVAAVFVMAFFPPRTAGWIVCGLTLANVAVAFLAGGVASRFMEKRGEDAMILELPLYHRPHFPTILANLKDRVQAFVSRSGKVILAAMILVWALTWLPNGDMETGFLYRIGQYLEPAGQMIGLDWRFLVALMSSFIAKETTVGTLSVLFATPDASQGAVSTAIAGSVSPAGALAFVVASHFFIPCVSTVGIFKAETGSWKLTGILVAVMFVLALVLAAAAFRIGEFFL</sequence>
<feature type="transmembrane region" description="Helical" evidence="14">
    <location>
        <begin position="525"/>
        <end position="542"/>
    </location>
</feature>
<evidence type="ECO:0000256" key="13">
    <source>
        <dbReference type="NCBIfam" id="TIGR00437"/>
    </source>
</evidence>
<dbReference type="Pfam" id="PF07664">
    <property type="entry name" value="FeoB_C"/>
    <property type="match status" value="1"/>
</dbReference>
<evidence type="ECO:0000256" key="9">
    <source>
        <dbReference type="ARBA" id="ARBA00023065"/>
    </source>
</evidence>
<dbReference type="CDD" id="cd01879">
    <property type="entry name" value="FeoB"/>
    <property type="match status" value="1"/>
</dbReference>
<evidence type="ECO:0000256" key="10">
    <source>
        <dbReference type="ARBA" id="ARBA00023134"/>
    </source>
</evidence>
<feature type="domain" description="FeoB-type G" evidence="15">
    <location>
        <begin position="23"/>
        <end position="185"/>
    </location>
</feature>
<keyword evidence="11 14" id="KW-0472">Membrane</keyword>
<dbReference type="InterPro" id="IPR011640">
    <property type="entry name" value="Fe2_transport_prot_B_C"/>
</dbReference>
<dbReference type="NCBIfam" id="TIGR00437">
    <property type="entry name" value="feoB"/>
    <property type="match status" value="1"/>
</dbReference>
<evidence type="ECO:0000256" key="1">
    <source>
        <dbReference type="ARBA" id="ARBA00004651"/>
    </source>
</evidence>
<evidence type="ECO:0000256" key="3">
    <source>
        <dbReference type="ARBA" id="ARBA00022475"/>
    </source>
</evidence>
<keyword evidence="8 14" id="KW-0408">Iron</keyword>
<dbReference type="InterPro" id="IPR011642">
    <property type="entry name" value="Gate_dom"/>
</dbReference>
<feature type="transmembrane region" description="Helical" evidence="14">
    <location>
        <begin position="356"/>
        <end position="376"/>
    </location>
</feature>
<dbReference type="Pfam" id="PF17910">
    <property type="entry name" value="FeoB_Cyto"/>
    <property type="match status" value="1"/>
</dbReference>
<dbReference type="InterPro" id="IPR030389">
    <property type="entry name" value="G_FEOB_dom"/>
</dbReference>
<dbReference type="RefSeq" id="WP_265424338.1">
    <property type="nucleotide sequence ID" value="NZ_JAPFPW010000004.1"/>
</dbReference>
<reference evidence="16 17" key="1">
    <citation type="submission" date="2022-11" db="EMBL/GenBank/DDBJ databases">
        <title>Desulfobotulus tamanensis H1 sp. nov. - anaerobic, alkaliphilic, sulphate reducing bacterium isolated from terrestrial mud volcano.</title>
        <authorList>
            <person name="Frolova A."/>
            <person name="Merkel A.Y."/>
            <person name="Slobodkin A.I."/>
        </authorList>
    </citation>
    <scope>NUCLEOTIDE SEQUENCE [LARGE SCALE GENOMIC DNA]</scope>
    <source>
        <strain evidence="16 17">H1</strain>
    </source>
</reference>
<keyword evidence="4 14" id="KW-0410">Iron transport</keyword>
<evidence type="ECO:0000313" key="17">
    <source>
        <dbReference type="Proteomes" id="UP001209681"/>
    </source>
</evidence>
<keyword evidence="9" id="KW-0406">Ion transport</keyword>
<evidence type="ECO:0000256" key="11">
    <source>
        <dbReference type="ARBA" id="ARBA00023136"/>
    </source>
</evidence>
<evidence type="ECO:0000256" key="5">
    <source>
        <dbReference type="ARBA" id="ARBA00022692"/>
    </source>
</evidence>
<comment type="caution">
    <text evidence="14">Lacks conserved residue(s) required for the propagation of feature annotation.</text>
</comment>
<evidence type="ECO:0000259" key="15">
    <source>
        <dbReference type="PROSITE" id="PS51711"/>
    </source>
</evidence>
<evidence type="ECO:0000256" key="4">
    <source>
        <dbReference type="ARBA" id="ARBA00022496"/>
    </source>
</evidence>
<dbReference type="Gene3D" id="3.40.50.300">
    <property type="entry name" value="P-loop containing nucleotide triphosphate hydrolases"/>
    <property type="match status" value="1"/>
</dbReference>